<evidence type="ECO:0000313" key="2">
    <source>
        <dbReference type="WBParaSite" id="nRc.2.0.1.t21418-RA"/>
    </source>
</evidence>
<sequence length="63" mass="7065">FFAKNTDLKNAGKGIFSTFLSWISGLILHSIESLPYTDKKYRNVVGQKPHSTVGYTPRGIHLN</sequence>
<name>A0A915J6Q5_ROMCU</name>
<reference evidence="2" key="1">
    <citation type="submission" date="2022-11" db="UniProtKB">
        <authorList>
            <consortium name="WormBaseParasite"/>
        </authorList>
    </citation>
    <scope>IDENTIFICATION</scope>
</reference>
<proteinExistence type="predicted"/>
<keyword evidence="1" id="KW-1185">Reference proteome</keyword>
<dbReference type="WBParaSite" id="nRc.2.0.1.t21418-RA">
    <property type="protein sequence ID" value="nRc.2.0.1.t21418-RA"/>
    <property type="gene ID" value="nRc.2.0.1.g21418"/>
</dbReference>
<evidence type="ECO:0000313" key="1">
    <source>
        <dbReference type="Proteomes" id="UP000887565"/>
    </source>
</evidence>
<dbReference type="AlphaFoldDB" id="A0A915J6Q5"/>
<dbReference type="Proteomes" id="UP000887565">
    <property type="component" value="Unplaced"/>
</dbReference>
<protein>
    <submittedName>
        <fullName evidence="2">Uncharacterized protein</fullName>
    </submittedName>
</protein>
<organism evidence="1 2">
    <name type="scientific">Romanomermis culicivorax</name>
    <name type="common">Nematode worm</name>
    <dbReference type="NCBI Taxonomy" id="13658"/>
    <lineage>
        <taxon>Eukaryota</taxon>
        <taxon>Metazoa</taxon>
        <taxon>Ecdysozoa</taxon>
        <taxon>Nematoda</taxon>
        <taxon>Enoplea</taxon>
        <taxon>Dorylaimia</taxon>
        <taxon>Mermithida</taxon>
        <taxon>Mermithoidea</taxon>
        <taxon>Mermithidae</taxon>
        <taxon>Romanomermis</taxon>
    </lineage>
</organism>
<accession>A0A915J6Q5</accession>